<dbReference type="STRING" id="1330018.A0A167MDI4"/>
<dbReference type="PANTHER" id="PTHR39336">
    <property type="entry name" value="PYRIDOXAMINE PHOSPHATE OXIDASE FAMILY PROTEIN (AFU_ORTHOLOGUE AFUA_6G11440)"/>
    <property type="match status" value="1"/>
</dbReference>
<dbReference type="AlphaFoldDB" id="A0A167MDI4"/>
<keyword evidence="1" id="KW-0472">Membrane</keyword>
<proteinExistence type="predicted"/>
<keyword evidence="1" id="KW-1133">Transmembrane helix</keyword>
<dbReference type="OrthoDB" id="539398at2759"/>
<feature type="transmembrane region" description="Helical" evidence="1">
    <location>
        <begin position="223"/>
        <end position="243"/>
    </location>
</feature>
<keyword evidence="1" id="KW-0812">Transmembrane</keyword>
<evidence type="ECO:0008006" key="4">
    <source>
        <dbReference type="Google" id="ProtNLM"/>
    </source>
</evidence>
<gene>
    <name evidence="2" type="ORF">CALVIDRAFT_554998</name>
</gene>
<reference evidence="2 3" key="1">
    <citation type="journal article" date="2016" name="Mol. Biol. Evol.">
        <title>Comparative Genomics of Early-Diverging Mushroom-Forming Fungi Provides Insights into the Origins of Lignocellulose Decay Capabilities.</title>
        <authorList>
            <person name="Nagy L.G."/>
            <person name="Riley R."/>
            <person name="Tritt A."/>
            <person name="Adam C."/>
            <person name="Daum C."/>
            <person name="Floudas D."/>
            <person name="Sun H."/>
            <person name="Yadav J.S."/>
            <person name="Pangilinan J."/>
            <person name="Larsson K.H."/>
            <person name="Matsuura K."/>
            <person name="Barry K."/>
            <person name="Labutti K."/>
            <person name="Kuo R."/>
            <person name="Ohm R.A."/>
            <person name="Bhattacharya S.S."/>
            <person name="Shirouzu T."/>
            <person name="Yoshinaga Y."/>
            <person name="Martin F.M."/>
            <person name="Grigoriev I.V."/>
            <person name="Hibbett D.S."/>
        </authorList>
    </citation>
    <scope>NUCLEOTIDE SEQUENCE [LARGE SCALE GENOMIC DNA]</scope>
    <source>
        <strain evidence="2 3">TUFC12733</strain>
    </source>
</reference>
<organism evidence="2 3">
    <name type="scientific">Calocera viscosa (strain TUFC12733)</name>
    <dbReference type="NCBI Taxonomy" id="1330018"/>
    <lineage>
        <taxon>Eukaryota</taxon>
        <taxon>Fungi</taxon>
        <taxon>Dikarya</taxon>
        <taxon>Basidiomycota</taxon>
        <taxon>Agaricomycotina</taxon>
        <taxon>Dacrymycetes</taxon>
        <taxon>Dacrymycetales</taxon>
        <taxon>Dacrymycetaceae</taxon>
        <taxon>Calocera</taxon>
    </lineage>
</organism>
<dbReference type="PANTHER" id="PTHR39336:SF1">
    <property type="entry name" value="PYRIDOXAMINE PHOSPHATE OXIDASE FAMILY PROTEIN (AFU_ORTHOLOGUE AFUA_6G11440)"/>
    <property type="match status" value="1"/>
</dbReference>
<dbReference type="Proteomes" id="UP000076738">
    <property type="component" value="Unassembled WGS sequence"/>
</dbReference>
<dbReference type="Gene3D" id="2.30.110.10">
    <property type="entry name" value="Electron Transport, Fmn-binding Protein, Chain A"/>
    <property type="match status" value="1"/>
</dbReference>
<keyword evidence="3" id="KW-1185">Reference proteome</keyword>
<evidence type="ECO:0000313" key="3">
    <source>
        <dbReference type="Proteomes" id="UP000076738"/>
    </source>
</evidence>
<evidence type="ECO:0000256" key="1">
    <source>
        <dbReference type="SAM" id="Phobius"/>
    </source>
</evidence>
<dbReference type="InterPro" id="IPR012349">
    <property type="entry name" value="Split_barrel_FMN-bd"/>
</dbReference>
<protein>
    <recommendedName>
        <fullName evidence="4">Pyridoxamine phosphate oxidase family protein</fullName>
    </recommendedName>
</protein>
<accession>A0A167MDI4</accession>
<evidence type="ECO:0000313" key="2">
    <source>
        <dbReference type="EMBL" id="KZO96600.1"/>
    </source>
</evidence>
<sequence length="253" mass="28208">MPTYYPSIPEDLAEWAMHQPLFWTASAPRAGKHINLSPKGYATFTVLGPNLAAYLDHTGSGAETAAHLYENGRITIGWCSYDKSPRIMRIWCKGRVLELGTREFEDVMGKMREVQKRLGVELGYGENLDGVRAIVLLEVFKCGTSCGYGVPVFDGSFTERPTMDNFSSKMVQRGALTKYRTDWNVRSHDGLTGLRQARREKGEWLVVGDVVAWLKMMWGLKDAVLFGIVLGVLAMLLLGRIQAMGGVKGLMRL</sequence>
<name>A0A167MDI4_CALVF</name>
<dbReference type="EMBL" id="KV417283">
    <property type="protein sequence ID" value="KZO96600.1"/>
    <property type="molecule type" value="Genomic_DNA"/>
</dbReference>